<evidence type="ECO:0000313" key="4">
    <source>
        <dbReference type="Proteomes" id="UP000233435"/>
    </source>
</evidence>
<feature type="transmembrane region" description="Helical" evidence="1">
    <location>
        <begin position="389"/>
        <end position="408"/>
    </location>
</feature>
<feature type="transmembrane region" description="Helical" evidence="1">
    <location>
        <begin position="318"/>
        <end position="339"/>
    </location>
</feature>
<name>A0A2N3HH80_9FLAO</name>
<keyword evidence="1" id="KW-1133">Transmembrane helix</keyword>
<gene>
    <name evidence="3" type="ORF">CSW08_14280</name>
</gene>
<feature type="transmembrane region" description="Helical" evidence="1">
    <location>
        <begin position="77"/>
        <end position="94"/>
    </location>
</feature>
<comment type="caution">
    <text evidence="3">The sequence shown here is derived from an EMBL/GenBank/DDBJ whole genome shotgun (WGS) entry which is preliminary data.</text>
</comment>
<dbReference type="Pfam" id="PF04235">
    <property type="entry name" value="DUF418"/>
    <property type="match status" value="1"/>
</dbReference>
<feature type="transmembrane region" description="Helical" evidence="1">
    <location>
        <begin position="106"/>
        <end position="126"/>
    </location>
</feature>
<dbReference type="OrthoDB" id="9807744at2"/>
<proteinExistence type="predicted"/>
<keyword evidence="4" id="KW-1185">Reference proteome</keyword>
<organism evidence="3 4">
    <name type="scientific">Confluentibacter flavum</name>
    <dbReference type="NCBI Taxonomy" id="1909700"/>
    <lineage>
        <taxon>Bacteria</taxon>
        <taxon>Pseudomonadati</taxon>
        <taxon>Bacteroidota</taxon>
        <taxon>Flavobacteriia</taxon>
        <taxon>Flavobacteriales</taxon>
        <taxon>Flavobacteriaceae</taxon>
        <taxon>Confluentibacter</taxon>
    </lineage>
</organism>
<dbReference type="InterPro" id="IPR052529">
    <property type="entry name" value="Bact_Transport_Assoc"/>
</dbReference>
<reference evidence="3 4" key="1">
    <citation type="submission" date="2017-12" db="EMBL/GenBank/DDBJ databases">
        <title>Confluentibacter flavum sp. nov., isolated from the saline lake.</title>
        <authorList>
            <person name="Yu L."/>
        </authorList>
    </citation>
    <scope>NUCLEOTIDE SEQUENCE [LARGE SCALE GENOMIC DNA]</scope>
    <source>
        <strain evidence="3 4">3B</strain>
    </source>
</reference>
<evidence type="ECO:0000259" key="2">
    <source>
        <dbReference type="Pfam" id="PF04235"/>
    </source>
</evidence>
<dbReference type="InterPro" id="IPR007349">
    <property type="entry name" value="DUF418"/>
</dbReference>
<keyword evidence="1" id="KW-0812">Transmembrane</keyword>
<dbReference type="EMBL" id="PJEO01000051">
    <property type="protein sequence ID" value="PKQ44264.1"/>
    <property type="molecule type" value="Genomic_DNA"/>
</dbReference>
<evidence type="ECO:0000313" key="3">
    <source>
        <dbReference type="EMBL" id="PKQ44264.1"/>
    </source>
</evidence>
<dbReference type="AlphaFoldDB" id="A0A2N3HH80"/>
<feature type="transmembrane region" description="Helical" evidence="1">
    <location>
        <begin position="24"/>
        <end position="47"/>
    </location>
</feature>
<feature type="domain" description="DUF418" evidence="2">
    <location>
        <begin position="267"/>
        <end position="426"/>
    </location>
</feature>
<protein>
    <recommendedName>
        <fullName evidence="2">DUF418 domain-containing protein</fullName>
    </recommendedName>
</protein>
<feature type="transmembrane region" description="Helical" evidence="1">
    <location>
        <begin position="153"/>
        <end position="170"/>
    </location>
</feature>
<sequence>MVTTTNQPLFNPTQKKSRINSLDVIRGIALLGILLMNINGMGLPFAYDDPTIAGGSEGLNLNVWITNNMLFEGTMRGLFTLLFGAGIILLTSRLEKNGAGILTADIYYRRILWLLLFGLINVWILLWHGDILYPYAIFGLMLFPFRNASIKKLIICGLVLLAIGTLWNVSDYQNSLKTQKEGLEVQTLKEKGITLSENQENSLKDWEKLKTKHTQEEVTKRIKEMHQGYWQVVLAKVKMNQFMQTWFPYRIWVWDILSYMLLGMAFFKLRIFHGERTNVFYFLMLFIGYVVGLSVNYYETKLLLDSNFDAIILSKTGQTYQIGRFFTTIGHIGLFMLFIKSGILGFLQKALAAVGTMALTNYLMHSVITSIIFYGFGFSMFGKLQRFELYYVVGGIWIIQLIVSPIWLKYFQYGPLEWLWRSLTYQKKQPFRISK</sequence>
<keyword evidence="1" id="KW-0472">Membrane</keyword>
<dbReference type="RefSeq" id="WP_106660548.1">
    <property type="nucleotide sequence ID" value="NZ_PJEO01000051.1"/>
</dbReference>
<evidence type="ECO:0000256" key="1">
    <source>
        <dbReference type="SAM" id="Phobius"/>
    </source>
</evidence>
<accession>A0A2N3HH80</accession>
<dbReference type="PANTHER" id="PTHR30590">
    <property type="entry name" value="INNER MEMBRANE PROTEIN"/>
    <property type="match status" value="1"/>
</dbReference>
<dbReference type="PANTHER" id="PTHR30590:SF2">
    <property type="entry name" value="INNER MEMBRANE PROTEIN"/>
    <property type="match status" value="1"/>
</dbReference>
<feature type="transmembrane region" description="Helical" evidence="1">
    <location>
        <begin position="249"/>
        <end position="267"/>
    </location>
</feature>
<dbReference type="Proteomes" id="UP000233435">
    <property type="component" value="Unassembled WGS sequence"/>
</dbReference>
<feature type="transmembrane region" description="Helical" evidence="1">
    <location>
        <begin position="279"/>
        <end position="298"/>
    </location>
</feature>
<feature type="transmembrane region" description="Helical" evidence="1">
    <location>
        <begin position="351"/>
        <end position="377"/>
    </location>
</feature>